<keyword evidence="2" id="KW-1185">Reference proteome</keyword>
<accession>A0A0D9ZD07</accession>
<reference evidence="1" key="2">
    <citation type="submission" date="2018-05" db="EMBL/GenBank/DDBJ databases">
        <title>OgluRS3 (Oryza glumaepatula Reference Sequence Version 3).</title>
        <authorList>
            <person name="Zhang J."/>
            <person name="Kudrna D."/>
            <person name="Lee S."/>
            <person name="Talag J."/>
            <person name="Welchert J."/>
            <person name="Wing R.A."/>
        </authorList>
    </citation>
    <scope>NUCLEOTIDE SEQUENCE [LARGE SCALE GENOMIC DNA]</scope>
</reference>
<dbReference type="Gramene" id="OGLUM03G33520.1">
    <property type="protein sequence ID" value="OGLUM03G33520.1"/>
    <property type="gene ID" value="OGLUM03G33520"/>
</dbReference>
<dbReference type="AlphaFoldDB" id="A0A0D9ZD07"/>
<evidence type="ECO:0000313" key="1">
    <source>
        <dbReference type="EnsemblPlants" id="OGLUM03G33520.1"/>
    </source>
</evidence>
<dbReference type="EnsemblPlants" id="OGLUM03G33520.1">
    <property type="protein sequence ID" value="OGLUM03G33520.1"/>
    <property type="gene ID" value="OGLUM03G33520"/>
</dbReference>
<organism evidence="1">
    <name type="scientific">Oryza glumipatula</name>
    <dbReference type="NCBI Taxonomy" id="40148"/>
    <lineage>
        <taxon>Eukaryota</taxon>
        <taxon>Viridiplantae</taxon>
        <taxon>Streptophyta</taxon>
        <taxon>Embryophyta</taxon>
        <taxon>Tracheophyta</taxon>
        <taxon>Spermatophyta</taxon>
        <taxon>Magnoliopsida</taxon>
        <taxon>Liliopsida</taxon>
        <taxon>Poales</taxon>
        <taxon>Poaceae</taxon>
        <taxon>BOP clade</taxon>
        <taxon>Oryzoideae</taxon>
        <taxon>Oryzeae</taxon>
        <taxon>Oryzinae</taxon>
        <taxon>Oryza</taxon>
    </lineage>
</organism>
<reference evidence="1" key="1">
    <citation type="submission" date="2015-04" db="UniProtKB">
        <authorList>
            <consortium name="EnsemblPlants"/>
        </authorList>
    </citation>
    <scope>IDENTIFICATION</scope>
</reference>
<evidence type="ECO:0000313" key="2">
    <source>
        <dbReference type="Proteomes" id="UP000026961"/>
    </source>
</evidence>
<name>A0A0D9ZD07_9ORYZ</name>
<proteinExistence type="predicted"/>
<protein>
    <submittedName>
        <fullName evidence="1">Uncharacterized protein</fullName>
    </submittedName>
</protein>
<sequence>MPKKMVVNSHAKATRERHYIVEAERCRDCLESAKEEYWARGRELQVPRSAPQGGGCRVAHQGCLLQCRQAPPRSSLPSLHAREAEMGNMGEGGDGSKHWSWLPGLELEETESRPCLGIAAVVVDSSIASPPPIAPTISREHGRRQLLEADGRGSPATALLNVVSPKLW</sequence>
<dbReference type="HOGENOM" id="CLU_1589025_0_0_1"/>
<dbReference type="Proteomes" id="UP000026961">
    <property type="component" value="Chromosome 3"/>
</dbReference>